<keyword evidence="1" id="KW-1133">Transmembrane helix</keyword>
<dbReference type="Proteomes" id="UP001476807">
    <property type="component" value="Unassembled WGS sequence"/>
</dbReference>
<reference evidence="3 4" key="1">
    <citation type="submission" date="2024-06" db="EMBL/GenBank/DDBJ databases">
        <title>Pontibacter populi HYL7-15.</title>
        <authorList>
            <person name="Kim M.K."/>
        </authorList>
    </citation>
    <scope>NUCLEOTIDE SEQUENCE [LARGE SCALE GENOMIC DNA]</scope>
    <source>
        <strain evidence="3 4">HYL7-15</strain>
    </source>
</reference>
<evidence type="ECO:0000259" key="2">
    <source>
        <dbReference type="Pfam" id="PF06580"/>
    </source>
</evidence>
<gene>
    <name evidence="3" type="ORF">ABS362_17605</name>
</gene>
<evidence type="ECO:0000313" key="4">
    <source>
        <dbReference type="Proteomes" id="UP001476807"/>
    </source>
</evidence>
<feature type="transmembrane region" description="Helical" evidence="1">
    <location>
        <begin position="100"/>
        <end position="119"/>
    </location>
</feature>
<keyword evidence="3" id="KW-0808">Transferase</keyword>
<name>A0ABV1RZA9_9BACT</name>
<feature type="transmembrane region" description="Helical" evidence="1">
    <location>
        <begin position="69"/>
        <end position="88"/>
    </location>
</feature>
<dbReference type="EMBL" id="JBEOKT010000022">
    <property type="protein sequence ID" value="MER2999372.1"/>
    <property type="molecule type" value="Genomic_DNA"/>
</dbReference>
<sequence>MERVKKIFVLVHLVLWTLFSLLVALQLSDEGDHRLSLTTGFILTCLLVFYGNFSLLINFSGKKKNRAYYLRLLAIMLLGPLPFVIFHPKGLETLQDSYEYYMMTLITVVPAFTFLGWLARITENLVLNTIRKEQLEKQAVEAELHYLKSQINPHFLFNTLNNIHTLVYKQAPAAPEAVLRLSSLMRYMIYESNSATVPLSREMNYLQDYVSLQQLRYKKSPVVDLEVVGDTTTWYIAPLLFIHLLENAYKHSTARLEPGDIKLTIEVKENTLTFRILNPIGNSAGKTLEEPGGIGLPNVRKRLALLYPEKHSLEIENLGELFIVTLKIYGLHTQAHEREAELLYN</sequence>
<evidence type="ECO:0000313" key="3">
    <source>
        <dbReference type="EMBL" id="MER2999372.1"/>
    </source>
</evidence>
<dbReference type="GO" id="GO:0016301">
    <property type="term" value="F:kinase activity"/>
    <property type="evidence" value="ECO:0007669"/>
    <property type="project" value="UniProtKB-KW"/>
</dbReference>
<dbReference type="InterPro" id="IPR010559">
    <property type="entry name" value="Sig_transdc_His_kin_internal"/>
</dbReference>
<keyword evidence="3" id="KW-0418">Kinase</keyword>
<dbReference type="SUPFAM" id="SSF55874">
    <property type="entry name" value="ATPase domain of HSP90 chaperone/DNA topoisomerase II/histidine kinase"/>
    <property type="match status" value="1"/>
</dbReference>
<comment type="caution">
    <text evidence="3">The sequence shown here is derived from an EMBL/GenBank/DDBJ whole genome shotgun (WGS) entry which is preliminary data.</text>
</comment>
<keyword evidence="1" id="KW-0812">Transmembrane</keyword>
<keyword evidence="1" id="KW-0472">Membrane</keyword>
<accession>A0ABV1RZA9</accession>
<dbReference type="InterPro" id="IPR036890">
    <property type="entry name" value="HATPase_C_sf"/>
</dbReference>
<proteinExistence type="predicted"/>
<dbReference type="RefSeq" id="WP_350414134.1">
    <property type="nucleotide sequence ID" value="NZ_JBEOKT010000022.1"/>
</dbReference>
<dbReference type="Gene3D" id="3.30.565.10">
    <property type="entry name" value="Histidine kinase-like ATPase, C-terminal domain"/>
    <property type="match status" value="1"/>
</dbReference>
<dbReference type="PANTHER" id="PTHR34220">
    <property type="entry name" value="SENSOR HISTIDINE KINASE YPDA"/>
    <property type="match status" value="1"/>
</dbReference>
<feature type="domain" description="Signal transduction histidine kinase internal region" evidence="2">
    <location>
        <begin position="142"/>
        <end position="219"/>
    </location>
</feature>
<dbReference type="InterPro" id="IPR050640">
    <property type="entry name" value="Bact_2-comp_sensor_kinase"/>
</dbReference>
<evidence type="ECO:0000256" key="1">
    <source>
        <dbReference type="SAM" id="Phobius"/>
    </source>
</evidence>
<feature type="transmembrane region" description="Helical" evidence="1">
    <location>
        <begin position="7"/>
        <end position="25"/>
    </location>
</feature>
<feature type="transmembrane region" description="Helical" evidence="1">
    <location>
        <begin position="37"/>
        <end position="57"/>
    </location>
</feature>
<dbReference type="PANTHER" id="PTHR34220:SF7">
    <property type="entry name" value="SENSOR HISTIDINE KINASE YPDA"/>
    <property type="match status" value="1"/>
</dbReference>
<keyword evidence="4" id="KW-1185">Reference proteome</keyword>
<organism evidence="3 4">
    <name type="scientific">Pontibacter populi</name>
    <dbReference type="NCBI Taxonomy" id="890055"/>
    <lineage>
        <taxon>Bacteria</taxon>
        <taxon>Pseudomonadati</taxon>
        <taxon>Bacteroidota</taxon>
        <taxon>Cytophagia</taxon>
        <taxon>Cytophagales</taxon>
        <taxon>Hymenobacteraceae</taxon>
        <taxon>Pontibacter</taxon>
    </lineage>
</organism>
<dbReference type="Pfam" id="PF06580">
    <property type="entry name" value="His_kinase"/>
    <property type="match status" value="1"/>
</dbReference>
<protein>
    <submittedName>
        <fullName evidence="3">Histidine kinase</fullName>
    </submittedName>
</protein>